<dbReference type="GO" id="GO:0008033">
    <property type="term" value="P:tRNA processing"/>
    <property type="evidence" value="ECO:0007669"/>
    <property type="project" value="UniProtKB-KW"/>
</dbReference>
<sequence length="294" mass="32842">MLQVDVRRTYVKVSKKRYVFRSRTSTMTSQSHDVFDTQKRSCLSGLDLSRKGSIDAPILDLVSFINGHNNFFTTSSCSGRIIIVDNDPEGVVKKKGCKWLLTSHDCVHPDQVIESLGKSEGNAALKFEAFVMHVQCRKLENAQLMLSSGVGSGFRNSGLSVGNKGKFIAAIRSTQSLEVPLTSNGQLMVDRKYIEFIVDMANKKLADNLVKIERFFEDLKSAVHTDAARLSTQKGKQTTKTKKERKGVCIDDVKVKCSKDNPTQNDLCDKIDDGELENEEDIVNTAMFWCELDT</sequence>
<dbReference type="EMBL" id="JAIWYP010000002">
    <property type="protein sequence ID" value="KAH3867140.1"/>
    <property type="molecule type" value="Genomic_DNA"/>
</dbReference>
<evidence type="ECO:0000313" key="13">
    <source>
        <dbReference type="EMBL" id="KAH3867140.1"/>
    </source>
</evidence>
<proteinExistence type="inferred from homology"/>
<comment type="similarity">
    <text evidence="2">Belongs to the TYW3 family.</text>
</comment>
<reference evidence="13" key="2">
    <citation type="submission" date="2020-11" db="EMBL/GenBank/DDBJ databases">
        <authorList>
            <person name="McCartney M.A."/>
            <person name="Auch B."/>
            <person name="Kono T."/>
            <person name="Mallez S."/>
            <person name="Becker A."/>
            <person name="Gohl D.M."/>
            <person name="Silverstein K.A.T."/>
            <person name="Koren S."/>
            <person name="Bechman K.B."/>
            <person name="Herman A."/>
            <person name="Abrahante J.E."/>
            <person name="Garbe J."/>
        </authorList>
    </citation>
    <scope>NUCLEOTIDE SEQUENCE</scope>
    <source>
        <strain evidence="13">Duluth1</strain>
        <tissue evidence="13">Whole animal</tissue>
    </source>
</reference>
<evidence type="ECO:0000256" key="6">
    <source>
        <dbReference type="ARBA" id="ARBA00022679"/>
    </source>
</evidence>
<dbReference type="InterPro" id="IPR036602">
    <property type="entry name" value="tRNA_yW-synthesising-like_sf"/>
</dbReference>
<evidence type="ECO:0000313" key="14">
    <source>
        <dbReference type="Proteomes" id="UP000828390"/>
    </source>
</evidence>
<dbReference type="Pfam" id="PF02676">
    <property type="entry name" value="TYW3"/>
    <property type="match status" value="1"/>
</dbReference>
<dbReference type="Gene3D" id="3.30.1960.10">
    <property type="entry name" value="tRNA wybutosine-synthesizing-like"/>
    <property type="match status" value="1"/>
</dbReference>
<organism evidence="13 14">
    <name type="scientific">Dreissena polymorpha</name>
    <name type="common">Zebra mussel</name>
    <name type="synonym">Mytilus polymorpha</name>
    <dbReference type="NCBI Taxonomy" id="45954"/>
    <lineage>
        <taxon>Eukaryota</taxon>
        <taxon>Metazoa</taxon>
        <taxon>Spiralia</taxon>
        <taxon>Lophotrochozoa</taxon>
        <taxon>Mollusca</taxon>
        <taxon>Bivalvia</taxon>
        <taxon>Autobranchia</taxon>
        <taxon>Heteroconchia</taxon>
        <taxon>Euheterodonta</taxon>
        <taxon>Imparidentia</taxon>
        <taxon>Neoheterodontei</taxon>
        <taxon>Myida</taxon>
        <taxon>Dreissenoidea</taxon>
        <taxon>Dreissenidae</taxon>
        <taxon>Dreissena</taxon>
    </lineage>
</organism>
<dbReference type="GO" id="GO:0032259">
    <property type="term" value="P:methylation"/>
    <property type="evidence" value="ECO:0007669"/>
    <property type="project" value="UniProtKB-KW"/>
</dbReference>
<reference evidence="13" key="1">
    <citation type="journal article" date="2019" name="bioRxiv">
        <title>The Genome of the Zebra Mussel, Dreissena polymorpha: A Resource for Invasive Species Research.</title>
        <authorList>
            <person name="McCartney M.A."/>
            <person name="Auch B."/>
            <person name="Kono T."/>
            <person name="Mallez S."/>
            <person name="Zhang Y."/>
            <person name="Obille A."/>
            <person name="Becker A."/>
            <person name="Abrahante J.E."/>
            <person name="Garbe J."/>
            <person name="Badalamenti J.P."/>
            <person name="Herman A."/>
            <person name="Mangelson H."/>
            <person name="Liachko I."/>
            <person name="Sullivan S."/>
            <person name="Sone E.D."/>
            <person name="Koren S."/>
            <person name="Silverstein K.A.T."/>
            <person name="Beckman K.B."/>
            <person name="Gohl D.M."/>
        </authorList>
    </citation>
    <scope>NUCLEOTIDE SEQUENCE</scope>
    <source>
        <strain evidence="13">Duluth1</strain>
        <tissue evidence="13">Whole animal</tissue>
    </source>
</reference>
<gene>
    <name evidence="13" type="ORF">DPMN_030265</name>
</gene>
<dbReference type="AlphaFoldDB" id="A0A9D4LXV9"/>
<evidence type="ECO:0000256" key="9">
    <source>
        <dbReference type="ARBA" id="ARBA00025378"/>
    </source>
</evidence>
<dbReference type="OrthoDB" id="263283at2759"/>
<evidence type="ECO:0000256" key="5">
    <source>
        <dbReference type="ARBA" id="ARBA00022603"/>
    </source>
</evidence>
<dbReference type="EC" id="2.1.1.282" evidence="3"/>
<name>A0A9D4LXV9_DREPO</name>
<evidence type="ECO:0000256" key="3">
    <source>
        <dbReference type="ARBA" id="ARBA00012750"/>
    </source>
</evidence>
<dbReference type="PANTHER" id="PTHR48418">
    <property type="entry name" value="TRNA WYBUTOSINE-SYNTHESIZING PROTEIN 3"/>
    <property type="match status" value="1"/>
</dbReference>
<keyword evidence="14" id="KW-1185">Reference proteome</keyword>
<dbReference type="FunFam" id="3.30.1960.10:FF:000001">
    <property type="entry name" value="tRNA wybutosine-synthesizing protein 3 homolog"/>
    <property type="match status" value="1"/>
</dbReference>
<dbReference type="Proteomes" id="UP000828390">
    <property type="component" value="Unassembled WGS sequence"/>
</dbReference>
<keyword evidence="7" id="KW-0949">S-adenosyl-L-methionine</keyword>
<dbReference type="GO" id="GO:0008168">
    <property type="term" value="F:methyltransferase activity"/>
    <property type="evidence" value="ECO:0007669"/>
    <property type="project" value="UniProtKB-KW"/>
</dbReference>
<comment type="pathway">
    <text evidence="1">tRNA modification; wybutosine-tRNA(Phe) biosynthesis.</text>
</comment>
<evidence type="ECO:0000256" key="4">
    <source>
        <dbReference type="ARBA" id="ARBA00016536"/>
    </source>
</evidence>
<comment type="catalytic activity">
    <reaction evidence="11">
        <text>4-demethyl-7-[(3S)-3-amino-3-carboxypropyl]wyosine(37) in tRNA(Phe) + S-adenosyl-L-methionine = 7-[(3S)-3-amino-3-carboxypropyl]wyosine(37) in tRNA(Phe) + S-adenosyl-L-homocysteine + H(+)</text>
        <dbReference type="Rhea" id="RHEA:36635"/>
        <dbReference type="Rhea" id="RHEA-COMP:10378"/>
        <dbReference type="Rhea" id="RHEA-COMP:10379"/>
        <dbReference type="ChEBI" id="CHEBI:15378"/>
        <dbReference type="ChEBI" id="CHEBI:57856"/>
        <dbReference type="ChEBI" id="CHEBI:59789"/>
        <dbReference type="ChEBI" id="CHEBI:73543"/>
        <dbReference type="ChEBI" id="CHEBI:73550"/>
        <dbReference type="EC" id="2.1.1.282"/>
    </reaction>
</comment>
<dbReference type="SUPFAM" id="SSF111278">
    <property type="entry name" value="SSo0622-like"/>
    <property type="match status" value="1"/>
</dbReference>
<evidence type="ECO:0000256" key="7">
    <source>
        <dbReference type="ARBA" id="ARBA00022691"/>
    </source>
</evidence>
<keyword evidence="6" id="KW-0808">Transferase</keyword>
<evidence type="ECO:0000256" key="11">
    <source>
        <dbReference type="ARBA" id="ARBA00049202"/>
    </source>
</evidence>
<evidence type="ECO:0000256" key="10">
    <source>
        <dbReference type="ARBA" id="ARBA00030554"/>
    </source>
</evidence>
<dbReference type="PANTHER" id="PTHR48418:SF1">
    <property type="entry name" value="TRNA WYBUTOSINE-SYNTHESIZING PROTEIN 3"/>
    <property type="match status" value="1"/>
</dbReference>
<feature type="domain" description="tRNA wybutosine-synthesizing protein" evidence="12">
    <location>
        <begin position="38"/>
        <end position="220"/>
    </location>
</feature>
<keyword evidence="8" id="KW-0819">tRNA processing</keyword>
<keyword evidence="5" id="KW-0489">Methyltransferase</keyword>
<evidence type="ECO:0000256" key="1">
    <source>
        <dbReference type="ARBA" id="ARBA00004797"/>
    </source>
</evidence>
<dbReference type="InterPro" id="IPR003827">
    <property type="entry name" value="tRNA_yW-synthesising"/>
</dbReference>
<accession>A0A9D4LXV9</accession>
<evidence type="ECO:0000256" key="2">
    <source>
        <dbReference type="ARBA" id="ARBA00008569"/>
    </source>
</evidence>
<evidence type="ECO:0000256" key="8">
    <source>
        <dbReference type="ARBA" id="ARBA00022694"/>
    </source>
</evidence>
<comment type="function">
    <text evidence="9">Probable S-adenosyl-L-methionine-dependent methyltransferase that acts as a component of the wybutosine biosynthesis pathway. Wybutosine is a hyper modified guanosine with a tricyclic base found at the 3'-position adjacent to the anticodon of eukaryotic phenylalanine tRNA.</text>
</comment>
<comment type="caution">
    <text evidence="13">The sequence shown here is derived from an EMBL/GenBank/DDBJ whole genome shotgun (WGS) entry which is preliminary data.</text>
</comment>
<protein>
    <recommendedName>
        <fullName evidence="4">tRNA wybutosine-synthesizing protein 3 homolog</fullName>
        <ecNumber evidence="3">2.1.1.282</ecNumber>
    </recommendedName>
    <alternativeName>
        <fullName evidence="10">tRNA(Phe) 7-((3-amino-3-carboxypropyl)-4-demethylwyosine(37)-N(4))-methyltransferase</fullName>
    </alternativeName>
</protein>
<evidence type="ECO:0000259" key="12">
    <source>
        <dbReference type="Pfam" id="PF02676"/>
    </source>
</evidence>